<dbReference type="CDD" id="cd00201">
    <property type="entry name" value="WW"/>
    <property type="match status" value="1"/>
</dbReference>
<gene>
    <name evidence="6" type="ORF">CSUI_009941</name>
</gene>
<feature type="domain" description="WW" evidence="4">
    <location>
        <begin position="417"/>
        <end position="446"/>
    </location>
</feature>
<feature type="coiled-coil region" evidence="2">
    <location>
        <begin position="641"/>
        <end position="668"/>
    </location>
</feature>
<dbReference type="InterPro" id="IPR002713">
    <property type="entry name" value="FF_domain"/>
</dbReference>
<keyword evidence="7" id="KW-1185">Reference proteome</keyword>
<dbReference type="Pfam" id="PF01846">
    <property type="entry name" value="FF"/>
    <property type="match status" value="2"/>
</dbReference>
<dbReference type="EMBL" id="MIGC01006366">
    <property type="protein sequence ID" value="PHJ16245.1"/>
    <property type="molecule type" value="Genomic_DNA"/>
</dbReference>
<evidence type="ECO:0000256" key="2">
    <source>
        <dbReference type="SAM" id="Coils"/>
    </source>
</evidence>
<evidence type="ECO:0000259" key="5">
    <source>
        <dbReference type="PROSITE" id="PS51676"/>
    </source>
</evidence>
<dbReference type="InterPro" id="IPR036517">
    <property type="entry name" value="FF_domain_sf"/>
</dbReference>
<dbReference type="PROSITE" id="PS50020">
    <property type="entry name" value="WW_DOMAIN_2"/>
    <property type="match status" value="1"/>
</dbReference>
<feature type="compositionally biased region" description="Pro residues" evidence="3">
    <location>
        <begin position="1"/>
        <end position="13"/>
    </location>
</feature>
<evidence type="ECO:0000313" key="6">
    <source>
        <dbReference type="EMBL" id="PHJ16245.1"/>
    </source>
</evidence>
<evidence type="ECO:0000259" key="4">
    <source>
        <dbReference type="PROSITE" id="PS50020"/>
    </source>
</evidence>
<dbReference type="SMART" id="SM00456">
    <property type="entry name" value="WW"/>
    <property type="match status" value="1"/>
</dbReference>
<evidence type="ECO:0000256" key="1">
    <source>
        <dbReference type="ARBA" id="ARBA00022737"/>
    </source>
</evidence>
<protein>
    <submittedName>
        <fullName evidence="6">Ff domain protein</fullName>
    </submittedName>
</protein>
<feature type="region of interest" description="Disordered" evidence="3">
    <location>
        <begin position="312"/>
        <end position="348"/>
    </location>
</feature>
<sequence>MQPFTPPPPPAPPSGAGGRESSLIFHRADNRPHWMKAASHGHTNPPMPALPPALSSPLRSFPCVPSLHSTPSQQPLPQCPPYPPVSAFGSNREVSVVEATSNVSSSDCRCPAFLGGSGAVPGSVQCIAPSASPPSCWRPASQPSFLPLSELNGSANFQNFAVPGHASSASEFAHVTTSGIGTETVDNIHVQPNSLGRVALNRGTLDTRSVQDPAAGSADLGVGFAEPRGSVRSFAPSPAAPSATSLVSPTGVPGEFSGVVAPSFAAVNDSWARRPPDSLFRPPFEKANGTDVPVPVGSGVAENAVTVGRSDASQHYSGGHHAGPQGAFRGSSPPAGGVSSEHSLSQLDGEGAKRICEKAAEDPTVRNVQELLEQQQTMIRQLMLHVQQQQSTPVKKPGEAAKRDIGKPESYEVIGSSSWCRVETTTGVKYFYNRETKQATWSCPSEIEDIVRQIDMHMGGTRGSATVPSPLPRERPSPSADPGKRERRPREDEEDEELDECASSSESSDEESEEAKQLKRQIARYEAFKQLLREKSLSPFAQYEKTLPKLLFDPRFAAIPPDQRKRLFEKCLKEITAESRRGQKEHIDAFRELMNELYGAGHIHASSTVETLEKRCGHDARWLGGTVPFVDWEPIRRRLVQETVERRKQEKDQKKNNIRRDFKKLMRDKMAERPREEWTALRKELRTHPQYLQLGSASERERIFQQVCEELTILNEEKKRLATAALEDADTKRMRLVKTEAAAAFMNMLVERVKNPFAHGDSGAEMPLAISL</sequence>
<dbReference type="Gene3D" id="1.10.10.440">
    <property type="entry name" value="FF domain"/>
    <property type="match status" value="2"/>
</dbReference>
<evidence type="ECO:0000256" key="3">
    <source>
        <dbReference type="SAM" id="MobiDB-lite"/>
    </source>
</evidence>
<dbReference type="PANTHER" id="PTHR15377:SF3">
    <property type="entry name" value="WW DOMAIN-CONTAINING PROTEIN"/>
    <property type="match status" value="1"/>
</dbReference>
<organism evidence="6 7">
    <name type="scientific">Cystoisospora suis</name>
    <dbReference type="NCBI Taxonomy" id="483139"/>
    <lineage>
        <taxon>Eukaryota</taxon>
        <taxon>Sar</taxon>
        <taxon>Alveolata</taxon>
        <taxon>Apicomplexa</taxon>
        <taxon>Conoidasida</taxon>
        <taxon>Coccidia</taxon>
        <taxon>Eucoccidiorida</taxon>
        <taxon>Eimeriorina</taxon>
        <taxon>Sarcocystidae</taxon>
        <taxon>Cystoisospora</taxon>
    </lineage>
</organism>
<dbReference type="SUPFAM" id="SSF51045">
    <property type="entry name" value="WW domain"/>
    <property type="match status" value="1"/>
</dbReference>
<feature type="region of interest" description="Disordered" evidence="3">
    <location>
        <begin position="459"/>
        <end position="517"/>
    </location>
</feature>
<dbReference type="GeneID" id="94433260"/>
<reference evidence="6 7" key="1">
    <citation type="journal article" date="2017" name="Int. J. Parasitol.">
        <title>The genome of the protozoan parasite Cystoisospora suis and a reverse vaccinology approach to identify vaccine candidates.</title>
        <authorList>
            <person name="Palmieri N."/>
            <person name="Shrestha A."/>
            <person name="Ruttkowski B."/>
            <person name="Beck T."/>
            <person name="Vogl C."/>
            <person name="Tomley F."/>
            <person name="Blake D.P."/>
            <person name="Joachim A."/>
        </authorList>
    </citation>
    <scope>NUCLEOTIDE SEQUENCE [LARGE SCALE GENOMIC DNA]</scope>
    <source>
        <strain evidence="6 7">Wien I</strain>
    </source>
</reference>
<dbReference type="SMART" id="SM00441">
    <property type="entry name" value="FF"/>
    <property type="match status" value="2"/>
</dbReference>
<dbReference type="Gene3D" id="2.20.70.10">
    <property type="match status" value="1"/>
</dbReference>
<dbReference type="RefSeq" id="XP_067917974.1">
    <property type="nucleotide sequence ID" value="XM_068070049.1"/>
</dbReference>
<name>A0A2C6KIB9_9APIC</name>
<feature type="domain" description="FF" evidence="5">
    <location>
        <begin position="521"/>
        <end position="574"/>
    </location>
</feature>
<dbReference type="PANTHER" id="PTHR15377">
    <property type="entry name" value="TRANSCRIPTION ELONGATION REGULATOR 1"/>
    <property type="match status" value="1"/>
</dbReference>
<dbReference type="SUPFAM" id="SSF81698">
    <property type="entry name" value="FF domain"/>
    <property type="match status" value="2"/>
</dbReference>
<dbReference type="InterPro" id="IPR036020">
    <property type="entry name" value="WW_dom_sf"/>
</dbReference>
<dbReference type="GO" id="GO:0003712">
    <property type="term" value="F:transcription coregulator activity"/>
    <property type="evidence" value="ECO:0007669"/>
    <property type="project" value="TreeGrafter"/>
</dbReference>
<dbReference type="VEuPathDB" id="ToxoDB:CSUI_009941"/>
<evidence type="ECO:0000313" key="7">
    <source>
        <dbReference type="Proteomes" id="UP000221165"/>
    </source>
</evidence>
<dbReference type="InterPro" id="IPR045148">
    <property type="entry name" value="TCRG1-like"/>
</dbReference>
<keyword evidence="2" id="KW-0175">Coiled coil</keyword>
<dbReference type="AlphaFoldDB" id="A0A2C6KIB9"/>
<dbReference type="GO" id="GO:0070063">
    <property type="term" value="F:RNA polymerase binding"/>
    <property type="evidence" value="ECO:0007669"/>
    <property type="project" value="InterPro"/>
</dbReference>
<accession>A0A2C6KIB9</accession>
<dbReference type="GO" id="GO:0005634">
    <property type="term" value="C:nucleus"/>
    <property type="evidence" value="ECO:0007669"/>
    <property type="project" value="TreeGrafter"/>
</dbReference>
<comment type="caution">
    <text evidence="6">The sequence shown here is derived from an EMBL/GenBank/DDBJ whole genome shotgun (WGS) entry which is preliminary data.</text>
</comment>
<feature type="region of interest" description="Disordered" evidence="3">
    <location>
        <begin position="1"/>
        <end position="52"/>
    </location>
</feature>
<keyword evidence="1" id="KW-0677">Repeat</keyword>
<dbReference type="OrthoDB" id="331841at2759"/>
<dbReference type="Proteomes" id="UP000221165">
    <property type="component" value="Unassembled WGS sequence"/>
</dbReference>
<dbReference type="PROSITE" id="PS51676">
    <property type="entry name" value="FF"/>
    <property type="match status" value="1"/>
</dbReference>
<proteinExistence type="predicted"/>
<feature type="compositionally biased region" description="Basic and acidic residues" evidence="3">
    <location>
        <begin position="472"/>
        <end position="491"/>
    </location>
</feature>
<dbReference type="InterPro" id="IPR001202">
    <property type="entry name" value="WW_dom"/>
</dbReference>
<feature type="region of interest" description="Disordered" evidence="3">
    <location>
        <begin position="65"/>
        <end position="84"/>
    </location>
</feature>